<proteinExistence type="predicted"/>
<dbReference type="Pfam" id="PF12588">
    <property type="entry name" value="PSDC"/>
    <property type="match status" value="1"/>
</dbReference>
<feature type="compositionally biased region" description="Basic residues" evidence="3">
    <location>
        <begin position="437"/>
        <end position="455"/>
    </location>
</feature>
<dbReference type="PANTHER" id="PTHR10067">
    <property type="entry name" value="PHOSPHATIDYLSERINE DECARBOXYLASE"/>
    <property type="match status" value="1"/>
</dbReference>
<dbReference type="GO" id="GO:0004609">
    <property type="term" value="F:phosphatidylserine decarboxylase activity"/>
    <property type="evidence" value="ECO:0007669"/>
    <property type="project" value="InterPro"/>
</dbReference>
<evidence type="ECO:0000256" key="2">
    <source>
        <dbReference type="ARBA" id="ARBA00023239"/>
    </source>
</evidence>
<keyword evidence="2" id="KW-0456">Lyase</keyword>
<evidence type="ECO:0000313" key="5">
    <source>
        <dbReference type="EMBL" id="KAF8676540.1"/>
    </source>
</evidence>
<evidence type="ECO:0000256" key="1">
    <source>
        <dbReference type="ARBA" id="ARBA00022793"/>
    </source>
</evidence>
<accession>A0A8H7H5P2</accession>
<reference evidence="5" key="1">
    <citation type="submission" date="2020-09" db="EMBL/GenBank/DDBJ databases">
        <title>Comparative genome analyses of four rice-infecting Rhizoctonia solani isolates reveal extensive enrichment of homogalacturonan modification genes.</title>
        <authorList>
            <person name="Lee D.-Y."/>
            <person name="Jeon J."/>
            <person name="Kim K.-T."/>
            <person name="Cheong K."/>
            <person name="Song H."/>
            <person name="Choi G."/>
            <person name="Ko J."/>
            <person name="Opiyo S.O."/>
            <person name="Zuo S."/>
            <person name="Madhav S."/>
            <person name="Lee Y.-H."/>
            <person name="Wang G.-L."/>
        </authorList>
    </citation>
    <scope>NUCLEOTIDE SEQUENCE</scope>
    <source>
        <strain evidence="5">AG1-IA YN-7</strain>
    </source>
</reference>
<dbReference type="Proteomes" id="UP000650582">
    <property type="component" value="Unassembled WGS sequence"/>
</dbReference>
<dbReference type="Pfam" id="PF02666">
    <property type="entry name" value="PS_Dcarbxylase"/>
    <property type="match status" value="1"/>
</dbReference>
<evidence type="ECO:0000259" key="4">
    <source>
        <dbReference type="Pfam" id="PF12588"/>
    </source>
</evidence>
<dbReference type="PANTHER" id="PTHR10067:SF9">
    <property type="entry name" value="PHOSPHATIDYLSERINE DECARBOXYLASE FAMILY PROTEIN (AFU_ORTHOLOGUE AFUA_7G01730)"/>
    <property type="match status" value="1"/>
</dbReference>
<protein>
    <submittedName>
        <fullName evidence="5">Phosphatidylserine decarboxylase</fullName>
    </submittedName>
</protein>
<dbReference type="InterPro" id="IPR022237">
    <property type="entry name" value="PsiD-like"/>
</dbReference>
<comment type="caution">
    <text evidence="5">The sequence shown here is derived from an EMBL/GenBank/DDBJ whole genome shotgun (WGS) entry which is preliminary data.</text>
</comment>
<dbReference type="AlphaFoldDB" id="A0A8H7H5P2"/>
<dbReference type="InterPro" id="IPR003817">
    <property type="entry name" value="PS_Dcarbxylase"/>
</dbReference>
<organism evidence="5 6">
    <name type="scientific">Rhizoctonia solani</name>
    <dbReference type="NCBI Taxonomy" id="456999"/>
    <lineage>
        <taxon>Eukaryota</taxon>
        <taxon>Fungi</taxon>
        <taxon>Dikarya</taxon>
        <taxon>Basidiomycota</taxon>
        <taxon>Agaricomycotina</taxon>
        <taxon>Agaricomycetes</taxon>
        <taxon>Cantharellales</taxon>
        <taxon>Ceratobasidiaceae</taxon>
        <taxon>Rhizoctonia</taxon>
    </lineage>
</organism>
<keyword evidence="1" id="KW-0210">Decarboxylase</keyword>
<evidence type="ECO:0000256" key="3">
    <source>
        <dbReference type="SAM" id="MobiDB-lite"/>
    </source>
</evidence>
<name>A0A8H7H5P2_9AGAM</name>
<feature type="region of interest" description="Disordered" evidence="3">
    <location>
        <begin position="411"/>
        <end position="467"/>
    </location>
</feature>
<dbReference type="GO" id="GO:0005739">
    <property type="term" value="C:mitochondrion"/>
    <property type="evidence" value="ECO:0007669"/>
    <property type="project" value="TreeGrafter"/>
</dbReference>
<evidence type="ECO:0000313" key="6">
    <source>
        <dbReference type="Proteomes" id="UP000650582"/>
    </source>
</evidence>
<feature type="domain" description="L-tryptophan decarboxylase PsiD-like" evidence="4">
    <location>
        <begin position="43"/>
        <end position="172"/>
    </location>
</feature>
<gene>
    <name evidence="5" type="ORF">RHS04_06476</name>
</gene>
<dbReference type="GO" id="GO:0006646">
    <property type="term" value="P:phosphatidylethanolamine biosynthetic process"/>
    <property type="evidence" value="ECO:0007669"/>
    <property type="project" value="TreeGrafter"/>
</dbReference>
<dbReference type="EMBL" id="JACYCC010000050">
    <property type="protein sequence ID" value="KAF8676540.1"/>
    <property type="molecule type" value="Genomic_DNA"/>
</dbReference>
<feature type="compositionally biased region" description="Basic and acidic residues" evidence="3">
    <location>
        <begin position="456"/>
        <end position="467"/>
    </location>
</feature>
<feature type="compositionally biased region" description="Basic and acidic residues" evidence="3">
    <location>
        <begin position="411"/>
        <end position="425"/>
    </location>
</feature>
<sequence length="897" mass="100473">MPFGSRPYNGWLPSSRAVYNKFINDLLEEATKRHEQNAQHVASVAEFKKDIEANATMVGLFNKSFVQASSENLITSFEILLQVLDIIVSGPPRCVQAIESDGTETHEPVGVPIYIVLDLLINTSAGYTLFNMGEFNSAIKKLLNSWGEYLTTADSAKTLTNEAGGWFSPLGLSILQADERGNFDATYVEPDPKAVNKGYASWDAFFTRQVQSSARPVEQAPAGTVVYNACESTVDRVRYNVQTHDKFWLKGMAYSLYDMLNGREDIAKQFVGGTVYQAFLGPNDYHRWHSPIGGKVVDAILVPGTYYAALPDDGEDGYMQGALIRSQPWLTIAAARAIITIQAPGPIGLVCFIAVGMVEVSTCDIRVKPGDSVSPGTELGMFHFGGSSHAVIFGPHVKLAYRNEVKPEVHQRSSYREAALKETKPKKVTKSGATSKAKSKSTPKALPGKKKRKAKRDQTKTDKESKEHKSVLNFANLPIELFLERAALDNVGLPSCPDNSVSESEYAALMFFEICAECGKAAVRQVDPILFVRGCDKAIALKVDHTSDVANLLLCSPYLVLPRGKTRIVWCQVKEYERIREIVDELEKGDGTTFKNWICESYDFMQTWHKAIDPLHKWVKNREEKEKNARAFQIQTRLIKLSWDAVDISECKEPTQEWKTLVFKTKLLDDNEWRDILPHLLDALEQVYEKRIEEEVYHREIERGIIIGNWLGGWTDKNTERWKTRWRDPVNPTSGSESIGTSEMMLYSQGIKKFSTTLSIPWAPRSTKVMTTCPHVIELLANDLPMDEFERKFEEKEEAAVLELLPEGLKSAEMRTWEFEWVSCTNNEGAVTTGDTLSTNAKILLRADCLLNVSIGLYTHYHYPNNLGALKGVSFYDLDSAKVAKAILRGLGRPNAS</sequence>